<dbReference type="STRING" id="29354.IO98_06250"/>
<keyword evidence="1" id="KW-1133">Transmembrane helix</keyword>
<feature type="transmembrane region" description="Helical" evidence="1">
    <location>
        <begin position="227"/>
        <end position="244"/>
    </location>
</feature>
<evidence type="ECO:0000256" key="1">
    <source>
        <dbReference type="SAM" id="Phobius"/>
    </source>
</evidence>
<dbReference type="AlphaFoldDB" id="A0A084JPU0"/>
<accession>A0A084JPU0</accession>
<sequence>MADKNQTGSVKLEKSDINKVYLRNLFTLQFGWNYEKMQGLGYAYVIMPVLKRLYSNDPEKMKRALKMHLGYFNTTPAMSHLIVGADMALEEELGIEAEEAITGLKTGLMGPFAGVGDTLFIAIYRAIVFSIASYIAMQGNPIGLIIPLIACAGVLWIRYKFTCIGYQSGRKLATGFADKISPITEAASILGLTVVGALIPSVIKYRTDLQFTMGEVTFALQDMLDKIMPSLLPLGIVVFSYWLLGKKKVNSTKLIFILIGLGMVLGNLQSMLTFVAGLF</sequence>
<name>A0A084JPU0_9FIRM</name>
<dbReference type="InterPro" id="IPR004704">
    <property type="entry name" value="PTS_IID_man"/>
</dbReference>
<dbReference type="RefSeq" id="WP_038279095.1">
    <property type="nucleotide sequence ID" value="NZ_JPME01000008.1"/>
</dbReference>
<comment type="caution">
    <text evidence="2">The sequence shown here is derived from an EMBL/GenBank/DDBJ whole genome shotgun (WGS) entry which is preliminary data.</text>
</comment>
<feature type="transmembrane region" description="Helical" evidence="1">
    <location>
        <begin position="142"/>
        <end position="159"/>
    </location>
</feature>
<dbReference type="OrthoDB" id="9795582at2"/>
<keyword evidence="1" id="KW-0472">Membrane</keyword>
<dbReference type="Proteomes" id="UP000028525">
    <property type="component" value="Unassembled WGS sequence"/>
</dbReference>
<dbReference type="PANTHER" id="PTHR32502:SF26">
    <property type="entry name" value="PHOSPHOTRANSFERASE SYSTEM SUGAR-SPECIFIC EIID COMPONENT"/>
    <property type="match status" value="1"/>
</dbReference>
<protein>
    <submittedName>
        <fullName evidence="2">PTS mannose transporter subunit IID</fullName>
    </submittedName>
</protein>
<reference evidence="2 3" key="1">
    <citation type="submission" date="2014-07" db="EMBL/GenBank/DDBJ databases">
        <title>Draft genome of Clostridium celerecrescens 152B isolated from sediments associated with methane hydrate from Krishna Godavari basin.</title>
        <authorList>
            <person name="Honkalas V.S."/>
            <person name="Dabir A.P."/>
            <person name="Arora P."/>
            <person name="Dhakephalkar P.K."/>
        </authorList>
    </citation>
    <scope>NUCLEOTIDE SEQUENCE [LARGE SCALE GENOMIC DNA]</scope>
    <source>
        <strain evidence="2 3">152B</strain>
    </source>
</reference>
<keyword evidence="3" id="KW-1185">Reference proteome</keyword>
<proteinExistence type="predicted"/>
<dbReference type="PROSITE" id="PS51108">
    <property type="entry name" value="PTS_EIID"/>
    <property type="match status" value="1"/>
</dbReference>
<feature type="transmembrane region" description="Helical" evidence="1">
    <location>
        <begin position="118"/>
        <end position="136"/>
    </location>
</feature>
<dbReference type="Pfam" id="PF03613">
    <property type="entry name" value="EIID-AGA"/>
    <property type="match status" value="1"/>
</dbReference>
<dbReference type="GO" id="GO:0005886">
    <property type="term" value="C:plasma membrane"/>
    <property type="evidence" value="ECO:0007669"/>
    <property type="project" value="TreeGrafter"/>
</dbReference>
<organism evidence="2 3">
    <name type="scientific">Lacrimispora celerecrescens</name>
    <dbReference type="NCBI Taxonomy" id="29354"/>
    <lineage>
        <taxon>Bacteria</taxon>
        <taxon>Bacillati</taxon>
        <taxon>Bacillota</taxon>
        <taxon>Clostridia</taxon>
        <taxon>Lachnospirales</taxon>
        <taxon>Lachnospiraceae</taxon>
        <taxon>Lacrimispora</taxon>
    </lineage>
</organism>
<dbReference type="PANTHER" id="PTHR32502">
    <property type="entry name" value="N-ACETYLGALACTOSAMINE PERMEASE II COMPONENT-RELATED"/>
    <property type="match status" value="1"/>
</dbReference>
<dbReference type="GO" id="GO:0009401">
    <property type="term" value="P:phosphoenolpyruvate-dependent sugar phosphotransferase system"/>
    <property type="evidence" value="ECO:0007669"/>
    <property type="project" value="InterPro"/>
</dbReference>
<feature type="transmembrane region" description="Helical" evidence="1">
    <location>
        <begin position="180"/>
        <end position="203"/>
    </location>
</feature>
<keyword evidence="1" id="KW-0812">Transmembrane</keyword>
<gene>
    <name evidence="2" type="ORF">IO98_06250</name>
</gene>
<feature type="transmembrane region" description="Helical" evidence="1">
    <location>
        <begin position="256"/>
        <end position="278"/>
    </location>
</feature>
<evidence type="ECO:0000313" key="3">
    <source>
        <dbReference type="Proteomes" id="UP000028525"/>
    </source>
</evidence>
<dbReference type="InterPro" id="IPR050303">
    <property type="entry name" value="GatZ_KbaZ_carbometab"/>
</dbReference>
<dbReference type="EMBL" id="JPME01000008">
    <property type="protein sequence ID" value="KEZ90974.1"/>
    <property type="molecule type" value="Genomic_DNA"/>
</dbReference>
<evidence type="ECO:0000313" key="2">
    <source>
        <dbReference type="EMBL" id="KEZ90974.1"/>
    </source>
</evidence>